<proteinExistence type="predicted"/>
<evidence type="ECO:0000256" key="1">
    <source>
        <dbReference type="SAM" id="SignalP"/>
    </source>
</evidence>
<name>A0A814G5U0_9BILA</name>
<gene>
    <name evidence="2" type="ORF">QVE165_LOCUS14431</name>
</gene>
<feature type="chain" id="PRO_5032531154" evidence="1">
    <location>
        <begin position="23"/>
        <end position="143"/>
    </location>
</feature>
<reference evidence="2" key="1">
    <citation type="submission" date="2021-02" db="EMBL/GenBank/DDBJ databases">
        <authorList>
            <person name="Nowell W R."/>
        </authorList>
    </citation>
    <scope>NUCLEOTIDE SEQUENCE</scope>
</reference>
<feature type="signal peptide" evidence="1">
    <location>
        <begin position="1"/>
        <end position="22"/>
    </location>
</feature>
<dbReference type="OrthoDB" id="9972698at2759"/>
<comment type="caution">
    <text evidence="2">The sequence shown here is derived from an EMBL/GenBank/DDBJ whole genome shotgun (WGS) entry which is preliminary data.</text>
</comment>
<evidence type="ECO:0000313" key="2">
    <source>
        <dbReference type="EMBL" id="CAF0991690.1"/>
    </source>
</evidence>
<keyword evidence="3" id="KW-1185">Reference proteome</keyword>
<organism evidence="2 3">
    <name type="scientific">Adineta steineri</name>
    <dbReference type="NCBI Taxonomy" id="433720"/>
    <lineage>
        <taxon>Eukaryota</taxon>
        <taxon>Metazoa</taxon>
        <taxon>Spiralia</taxon>
        <taxon>Gnathifera</taxon>
        <taxon>Rotifera</taxon>
        <taxon>Eurotatoria</taxon>
        <taxon>Bdelloidea</taxon>
        <taxon>Adinetida</taxon>
        <taxon>Adinetidae</taxon>
        <taxon>Adineta</taxon>
    </lineage>
</organism>
<sequence length="143" mass="15923">MQVTLFCFIILIFNIGNHYINGLDCYSCLNVGQNTTNCHDPFNTNGTSIKVDSVTTSDSLCVKIVGKLSDNNKFTLRKGNENGCPRGLNSSDIVGNTSTIRVADLKINCCNKHLCNHGINQKNIQWNISFLIAFMYFFSLMSI</sequence>
<evidence type="ECO:0000313" key="3">
    <source>
        <dbReference type="Proteomes" id="UP000663832"/>
    </source>
</evidence>
<dbReference type="EMBL" id="CAJNOM010000076">
    <property type="protein sequence ID" value="CAF0991690.1"/>
    <property type="molecule type" value="Genomic_DNA"/>
</dbReference>
<dbReference type="AlphaFoldDB" id="A0A814G5U0"/>
<protein>
    <submittedName>
        <fullName evidence="2">Uncharacterized protein</fullName>
    </submittedName>
</protein>
<dbReference type="Proteomes" id="UP000663832">
    <property type="component" value="Unassembled WGS sequence"/>
</dbReference>
<accession>A0A814G5U0</accession>
<keyword evidence="1" id="KW-0732">Signal</keyword>